<reference evidence="2" key="2">
    <citation type="journal article" date="2023" name="Int. J. Mol. Sci.">
        <title>De Novo Assembly and Annotation of 11 Diverse Shrub Willow (Salix) Genomes Reveals Novel Gene Organization in Sex-Linked Regions.</title>
        <authorList>
            <person name="Hyden B."/>
            <person name="Feng K."/>
            <person name="Yates T.B."/>
            <person name="Jawdy S."/>
            <person name="Cereghino C."/>
            <person name="Smart L.B."/>
            <person name="Muchero W."/>
        </authorList>
    </citation>
    <scope>NUCLEOTIDE SEQUENCE</scope>
    <source>
        <tissue evidence="2">Shoot tip</tissue>
    </source>
</reference>
<protein>
    <submittedName>
        <fullName evidence="2">Uncharacterized protein</fullName>
    </submittedName>
</protein>
<feature type="compositionally biased region" description="Basic and acidic residues" evidence="1">
    <location>
        <begin position="1"/>
        <end position="29"/>
    </location>
</feature>
<proteinExistence type="predicted"/>
<evidence type="ECO:0000256" key="1">
    <source>
        <dbReference type="SAM" id="MobiDB-lite"/>
    </source>
</evidence>
<reference evidence="2" key="1">
    <citation type="submission" date="2022-11" db="EMBL/GenBank/DDBJ databases">
        <authorList>
            <person name="Hyden B.L."/>
            <person name="Feng K."/>
            <person name="Yates T."/>
            <person name="Jawdy S."/>
            <person name="Smart L.B."/>
            <person name="Muchero W."/>
        </authorList>
    </citation>
    <scope>NUCLEOTIDE SEQUENCE</scope>
    <source>
        <tissue evidence="2">Shoot tip</tissue>
    </source>
</reference>
<feature type="region of interest" description="Disordered" evidence="1">
    <location>
        <begin position="1"/>
        <end position="69"/>
    </location>
</feature>
<dbReference type="AlphaFoldDB" id="A0A9Q0WBD3"/>
<feature type="compositionally biased region" description="Polar residues" evidence="1">
    <location>
        <begin position="32"/>
        <end position="49"/>
    </location>
</feature>
<evidence type="ECO:0000313" key="2">
    <source>
        <dbReference type="EMBL" id="KAJ6764104.1"/>
    </source>
</evidence>
<gene>
    <name evidence="2" type="ORF">OIU74_023059</name>
</gene>
<dbReference type="EMBL" id="JAPFFM010000004">
    <property type="protein sequence ID" value="KAJ6764104.1"/>
    <property type="molecule type" value="Genomic_DNA"/>
</dbReference>
<accession>A0A9Q0WBD3</accession>
<sequence length="69" mass="7336">MLGEKESKAQEGDNGSKGKAIDKQVHLDEPVESTTTLPADNPTTNANRSTKSKEAKGHRLPISNGFVSS</sequence>
<name>A0A9Q0WBD3_9ROSI</name>
<comment type="caution">
    <text evidence="2">The sequence shown here is derived from an EMBL/GenBank/DDBJ whole genome shotgun (WGS) entry which is preliminary data.</text>
</comment>
<evidence type="ECO:0000313" key="3">
    <source>
        <dbReference type="Proteomes" id="UP001151752"/>
    </source>
</evidence>
<dbReference type="Proteomes" id="UP001151752">
    <property type="component" value="Chromosome 12"/>
</dbReference>
<organism evidence="2 3">
    <name type="scientific">Salix koriyanagi</name>
    <dbReference type="NCBI Taxonomy" id="2511006"/>
    <lineage>
        <taxon>Eukaryota</taxon>
        <taxon>Viridiplantae</taxon>
        <taxon>Streptophyta</taxon>
        <taxon>Embryophyta</taxon>
        <taxon>Tracheophyta</taxon>
        <taxon>Spermatophyta</taxon>
        <taxon>Magnoliopsida</taxon>
        <taxon>eudicotyledons</taxon>
        <taxon>Gunneridae</taxon>
        <taxon>Pentapetalae</taxon>
        <taxon>rosids</taxon>
        <taxon>fabids</taxon>
        <taxon>Malpighiales</taxon>
        <taxon>Salicaceae</taxon>
        <taxon>Saliceae</taxon>
        <taxon>Salix</taxon>
    </lineage>
</organism>
<keyword evidence="3" id="KW-1185">Reference proteome</keyword>